<reference evidence="2 3" key="1">
    <citation type="submission" date="2016-11" db="EMBL/GenBank/DDBJ databases">
        <authorList>
            <person name="Jaros S."/>
            <person name="Januszkiewicz K."/>
            <person name="Wedrychowicz H."/>
        </authorList>
    </citation>
    <scope>NUCLEOTIDE SEQUENCE [LARGE SCALE GENOMIC DNA]</scope>
    <source>
        <strain evidence="2 3">DSM 46144</strain>
    </source>
</reference>
<organism evidence="2 3">
    <name type="scientific">Cryptosporangium aurantiacum</name>
    <dbReference type="NCBI Taxonomy" id="134849"/>
    <lineage>
        <taxon>Bacteria</taxon>
        <taxon>Bacillati</taxon>
        <taxon>Actinomycetota</taxon>
        <taxon>Actinomycetes</taxon>
        <taxon>Cryptosporangiales</taxon>
        <taxon>Cryptosporangiaceae</taxon>
        <taxon>Cryptosporangium</taxon>
    </lineage>
</organism>
<protein>
    <submittedName>
        <fullName evidence="2">Uncharacterized protein</fullName>
    </submittedName>
</protein>
<feature type="compositionally biased region" description="Polar residues" evidence="1">
    <location>
        <begin position="44"/>
        <end position="74"/>
    </location>
</feature>
<evidence type="ECO:0000313" key="3">
    <source>
        <dbReference type="Proteomes" id="UP000184440"/>
    </source>
</evidence>
<dbReference type="EMBL" id="FRCS01000004">
    <property type="protein sequence ID" value="SHN29389.1"/>
    <property type="molecule type" value="Genomic_DNA"/>
</dbReference>
<sequence>MRWILTCQIVRHGLDSAATTVVDHLGRSMAEEVGLGGGHDADSMISTGSSVTTPSTMRNERNSTVSASRVETRT</sequence>
<gene>
    <name evidence="2" type="ORF">SAMN05443668_104562</name>
</gene>
<evidence type="ECO:0000313" key="2">
    <source>
        <dbReference type="EMBL" id="SHN29389.1"/>
    </source>
</evidence>
<accession>A0A1M7QET4</accession>
<proteinExistence type="predicted"/>
<evidence type="ECO:0000256" key="1">
    <source>
        <dbReference type="SAM" id="MobiDB-lite"/>
    </source>
</evidence>
<dbReference type="STRING" id="134849.SAMN05443668_104562"/>
<keyword evidence="3" id="KW-1185">Reference proteome</keyword>
<feature type="region of interest" description="Disordered" evidence="1">
    <location>
        <begin position="33"/>
        <end position="74"/>
    </location>
</feature>
<dbReference type="Proteomes" id="UP000184440">
    <property type="component" value="Unassembled WGS sequence"/>
</dbReference>
<name>A0A1M7QET4_9ACTN</name>
<dbReference type="AlphaFoldDB" id="A0A1M7QET4"/>